<comment type="caution">
    <text evidence="2">The sequence shown here is derived from an EMBL/GenBank/DDBJ whole genome shotgun (WGS) entry which is preliminary data.</text>
</comment>
<dbReference type="EMBL" id="AODQ01000003">
    <property type="protein sequence ID" value="EMR04611.1"/>
    <property type="molecule type" value="Genomic_DNA"/>
</dbReference>
<feature type="chain" id="PRO_5004081871" evidence="1">
    <location>
        <begin position="20"/>
        <end position="282"/>
    </location>
</feature>
<keyword evidence="3" id="KW-1185">Reference proteome</keyword>
<proteinExistence type="predicted"/>
<dbReference type="Proteomes" id="UP000011910">
    <property type="component" value="Unassembled WGS sequence"/>
</dbReference>
<dbReference type="InterPro" id="IPR029045">
    <property type="entry name" value="ClpP/crotonase-like_dom_sf"/>
</dbReference>
<feature type="signal peptide" evidence="1">
    <location>
        <begin position="1"/>
        <end position="19"/>
    </location>
</feature>
<dbReference type="OrthoDB" id="6397760at2"/>
<accession>M7NBP8</accession>
<gene>
    <name evidence="2" type="ORF">ADICEAN_00213</name>
</gene>
<keyword evidence="1" id="KW-0732">Signal</keyword>
<reference evidence="2 3" key="1">
    <citation type="journal article" date="2013" name="Genome Announc.">
        <title>Draft Genome Sequence of Cesiribacter andamanensis Strain AMV16T, Isolated from a Soil Sample from a Mud Volcano in the Andaman Islands, India.</title>
        <authorList>
            <person name="Shivaji S."/>
            <person name="Ara S."/>
            <person name="Begum Z."/>
            <person name="Srinivas T.N."/>
            <person name="Singh A."/>
            <person name="Kumar Pinnaka A."/>
        </authorList>
    </citation>
    <scope>NUCLEOTIDE SEQUENCE [LARGE SCALE GENOMIC DNA]</scope>
    <source>
        <strain evidence="2 3">AMV16</strain>
    </source>
</reference>
<dbReference type="eggNOG" id="COG0793">
    <property type="taxonomic scope" value="Bacteria"/>
</dbReference>
<name>M7NBP8_9BACT</name>
<sequence>MKRIFFPLLLAFCASVAYAQQQQPAFNEEAYVNAQQQVLNNPYLLSPYAEQLSPEDRLAGLSLLWSEAKFNFANFDLAPINLDSLYKAYLPQVMAAQSTFDYYQLLRSFYARLRDGHTGVGLPQELWARAYAHPGVEAALVEGRVVLHQLYAGVSLPAPMALGDEVVAIDGLPVAEYIRQRAAPYVSFSSPQDSIARILRYDLFFGDASQPIQLQLRNRKGKLYAGTLQRLAPKGFFQSGLPVGEYKVLPGNIGYLALNTFNDEAVLPFLKPALRISAKPAP</sequence>
<dbReference type="STRING" id="1279009.ADICEAN_00213"/>
<evidence type="ECO:0000256" key="1">
    <source>
        <dbReference type="SAM" id="SignalP"/>
    </source>
</evidence>
<dbReference type="AlphaFoldDB" id="M7NBP8"/>
<dbReference type="Gene3D" id="3.30.750.44">
    <property type="match status" value="1"/>
</dbReference>
<evidence type="ECO:0000313" key="2">
    <source>
        <dbReference type="EMBL" id="EMR04611.1"/>
    </source>
</evidence>
<organism evidence="2 3">
    <name type="scientific">Cesiribacter andamanensis AMV16</name>
    <dbReference type="NCBI Taxonomy" id="1279009"/>
    <lineage>
        <taxon>Bacteria</taxon>
        <taxon>Pseudomonadati</taxon>
        <taxon>Bacteroidota</taxon>
        <taxon>Cytophagia</taxon>
        <taxon>Cytophagales</taxon>
        <taxon>Cesiribacteraceae</taxon>
        <taxon>Cesiribacter</taxon>
    </lineage>
</organism>
<dbReference type="SUPFAM" id="SSF52096">
    <property type="entry name" value="ClpP/crotonase"/>
    <property type="match status" value="1"/>
</dbReference>
<evidence type="ECO:0000313" key="3">
    <source>
        <dbReference type="Proteomes" id="UP000011910"/>
    </source>
</evidence>
<protein>
    <submittedName>
        <fullName evidence="2">Uncharacterized protein</fullName>
    </submittedName>
</protein>
<dbReference type="RefSeq" id="WP_009193626.1">
    <property type="nucleotide sequence ID" value="NZ_AODQ01000003.1"/>
</dbReference>